<evidence type="ECO:0000256" key="1">
    <source>
        <dbReference type="ARBA" id="ARBA00004609"/>
    </source>
</evidence>
<accession>A0A8J8W9B3</accession>
<evidence type="ECO:0000256" key="4">
    <source>
        <dbReference type="ARBA" id="ARBA00023157"/>
    </source>
</evidence>
<keyword evidence="4" id="KW-1015">Disulfide bond</keyword>
<gene>
    <name evidence="10" type="ORF">PECM_003812</name>
</gene>
<feature type="chain" id="PRO_5035338608" description="1,3-beta-glucanosyltransferase" evidence="8">
    <location>
        <begin position="18"/>
        <end position="541"/>
    </location>
</feature>
<dbReference type="EMBL" id="WIWV01000023">
    <property type="protein sequence ID" value="KAF7717736.1"/>
    <property type="molecule type" value="Genomic_DNA"/>
</dbReference>
<evidence type="ECO:0000256" key="7">
    <source>
        <dbReference type="ARBA" id="ARBA00025026"/>
    </source>
</evidence>
<keyword evidence="11" id="KW-1185">Reference proteome</keyword>
<dbReference type="Pfam" id="PF07983">
    <property type="entry name" value="X8"/>
    <property type="match status" value="1"/>
</dbReference>
<feature type="signal peptide" evidence="8">
    <location>
        <begin position="1"/>
        <end position="17"/>
    </location>
</feature>
<evidence type="ECO:0000259" key="9">
    <source>
        <dbReference type="SMART" id="SM00768"/>
    </source>
</evidence>
<comment type="subcellular location">
    <subcellularLocation>
        <location evidence="1 8">Cell membrane</location>
        <topology evidence="1 8">Lipid-anchor</topology>
        <topology evidence="1 8">GPI-anchor</topology>
    </subcellularLocation>
</comment>
<dbReference type="SUPFAM" id="SSF51445">
    <property type="entry name" value="(Trans)glycosidases"/>
    <property type="match status" value="1"/>
</dbReference>
<dbReference type="InterPro" id="IPR017853">
    <property type="entry name" value="GH"/>
</dbReference>
<reference evidence="10" key="1">
    <citation type="journal article" date="2020" name="Front. Microbiol.">
        <title>Gene regulatory networks of Penicillium echinulatum 2HH and Penicillium oxalicum 114-2 inferred by a computational biology approach.</title>
        <authorList>
            <person name="Lenz A.R."/>
            <person name="Galan-Vasquez E."/>
            <person name="Balbinot E."/>
            <person name="De Abreu F.P."/>
            <person name="De Oliveira N.S."/>
            <person name="Da Rosa L.O."/>
            <person name="De Avila E Silva S."/>
            <person name="Camassola M."/>
            <person name="Dillon A.J.P."/>
            <person name="Perez-Rueda E."/>
        </authorList>
    </citation>
    <scope>NUCLEOTIDE SEQUENCE</scope>
    <source>
        <strain evidence="10">S1M29</strain>
    </source>
</reference>
<keyword evidence="5" id="KW-0325">Glycoprotein</keyword>
<evidence type="ECO:0000313" key="11">
    <source>
        <dbReference type="Proteomes" id="UP000631181"/>
    </source>
</evidence>
<dbReference type="Proteomes" id="UP000631181">
    <property type="component" value="Unassembled WGS sequence"/>
</dbReference>
<dbReference type="InterPro" id="IPR004886">
    <property type="entry name" value="Glucanosyltransferase"/>
</dbReference>
<comment type="caution">
    <text evidence="10">The sequence shown here is derived from an EMBL/GenBank/DDBJ whole genome shotgun (WGS) entry which is preliminary data.</text>
</comment>
<dbReference type="Pfam" id="PF03198">
    <property type="entry name" value="Glyco_hydro_72"/>
    <property type="match status" value="1"/>
</dbReference>
<dbReference type="GO" id="GO:0005886">
    <property type="term" value="C:plasma membrane"/>
    <property type="evidence" value="ECO:0007669"/>
    <property type="project" value="UniProtKB-SubCell"/>
</dbReference>
<dbReference type="PANTHER" id="PTHR31468">
    <property type="entry name" value="1,3-BETA-GLUCANOSYLTRANSFERASE GAS1"/>
    <property type="match status" value="1"/>
</dbReference>
<dbReference type="InterPro" id="IPR012946">
    <property type="entry name" value="X8"/>
</dbReference>
<keyword evidence="10" id="KW-0328">Glycosyltransferase</keyword>
<dbReference type="GO" id="GO:0071970">
    <property type="term" value="P:fungal-type cell wall (1-&gt;3)-beta-D-glucan biosynthetic process"/>
    <property type="evidence" value="ECO:0007669"/>
    <property type="project" value="TreeGrafter"/>
</dbReference>
<keyword evidence="6 8" id="KW-0449">Lipoprotein</keyword>
<comment type="function">
    <text evidence="7">Splits internally a 1,3-beta-glucan molecule and transfers the newly generated reducing end (the donor) to the non-reducing end of another 1,3-beta-glucan molecule (the acceptor) forming a 1,3-beta linkage, resulting in the elongation of 1,3-beta-glucan chains in the cell wall. Involved in cell wall morphogenesis.</text>
</comment>
<dbReference type="GO" id="GO:0016757">
    <property type="term" value="F:glycosyltransferase activity"/>
    <property type="evidence" value="ECO:0007669"/>
    <property type="project" value="UniProtKB-KW"/>
</dbReference>
<dbReference type="AlphaFoldDB" id="A0A8J8W9B3"/>
<evidence type="ECO:0000313" key="10">
    <source>
        <dbReference type="EMBL" id="KAF7717736.1"/>
    </source>
</evidence>
<protein>
    <recommendedName>
        <fullName evidence="8">1,3-beta-glucanosyltransferase</fullName>
        <ecNumber evidence="8">2.4.1.-</ecNumber>
    </recommendedName>
</protein>
<dbReference type="GO" id="GO:0031505">
    <property type="term" value="P:fungal-type cell wall organization"/>
    <property type="evidence" value="ECO:0007669"/>
    <property type="project" value="TreeGrafter"/>
</dbReference>
<keyword evidence="8" id="KW-0472">Membrane</keyword>
<dbReference type="FunFam" id="3.20.20.80:FF:000038">
    <property type="entry name" value="1,3-beta-glucanosyltransferase"/>
    <property type="match status" value="1"/>
</dbReference>
<dbReference type="EC" id="2.4.1.-" evidence="8"/>
<dbReference type="GO" id="GO:0042124">
    <property type="term" value="F:1,3-beta-glucanosyltransferase activity"/>
    <property type="evidence" value="ECO:0007669"/>
    <property type="project" value="TreeGrafter"/>
</dbReference>
<evidence type="ECO:0000256" key="5">
    <source>
        <dbReference type="ARBA" id="ARBA00023180"/>
    </source>
</evidence>
<keyword evidence="8" id="KW-0336">GPI-anchor</keyword>
<sequence length="541" mass="57508">MKFSALAGLSLAGAAVAANIPAIEIKGKKFFYSNNGTEFFMRGIAYQADYSSTSSGGNSSSSVNYVDPLADIKTCKRDIPYLTALRTNVVRTYAVDPEADHDECMSALADAGIYVISDLSAPSESIVSNDPKWDADLFTRYAKVIDAFAKYDNVIGFFAGNEVANEVNNTASMAYVKAAVRDMKSYIKTKNYRSSLAIGYATDDDQTVREQISNYLVCDTSDDSIDFFGYNIYEWCGDSSYSTSGYKDRTEEFKDYPVPAFFSEYGCNQPSPRKFTDVPVLYGPDMNDVWAGGIVYMYFETDNHFGLVSADGDKIKTLADYSNLSSQMKKATPTGVNSASYAASTTVGRSCPTVDSTYWLAASALPPSPNADLCACMYNELECVPVDGISTKQMTNTFNFLGGVPGVMDGVSHNGTTGKYGGYSMCNTKQRLAWAMNRYYQKNGKSSDACGFKGAATVTSTTKASSCSAQSSAMSAIGTAGRNNVSGGPAAASGTATGGSTSTSQGAGAASFGPQAVFVGSWQTGAYAVAAVASGLFMLML</sequence>
<keyword evidence="3 8" id="KW-0732">Signal</keyword>
<organism evidence="10 11">
    <name type="scientific">Penicillium ucsense</name>
    <dbReference type="NCBI Taxonomy" id="2839758"/>
    <lineage>
        <taxon>Eukaryota</taxon>
        <taxon>Fungi</taxon>
        <taxon>Dikarya</taxon>
        <taxon>Ascomycota</taxon>
        <taxon>Pezizomycotina</taxon>
        <taxon>Eurotiomycetes</taxon>
        <taxon>Eurotiomycetidae</taxon>
        <taxon>Eurotiales</taxon>
        <taxon>Aspergillaceae</taxon>
        <taxon>Penicillium</taxon>
    </lineage>
</organism>
<dbReference type="PANTHER" id="PTHR31468:SF11">
    <property type="entry name" value="1,3-BETA-GLUCANOSYLTRANSFERASE"/>
    <property type="match status" value="1"/>
</dbReference>
<evidence type="ECO:0000256" key="6">
    <source>
        <dbReference type="ARBA" id="ARBA00023288"/>
    </source>
</evidence>
<evidence type="ECO:0000256" key="2">
    <source>
        <dbReference type="ARBA" id="ARBA00007528"/>
    </source>
</evidence>
<dbReference type="SMART" id="SM00768">
    <property type="entry name" value="X8"/>
    <property type="match status" value="1"/>
</dbReference>
<dbReference type="Gene3D" id="1.20.58.1040">
    <property type="match status" value="1"/>
</dbReference>
<dbReference type="OrthoDB" id="421038at2759"/>
<evidence type="ECO:0000256" key="3">
    <source>
        <dbReference type="ARBA" id="ARBA00022729"/>
    </source>
</evidence>
<proteinExistence type="inferred from homology"/>
<name>A0A8J8W9B3_9EURO</name>
<keyword evidence="8 10" id="KW-0808">Transferase</keyword>
<comment type="similarity">
    <text evidence="2 8">Belongs to the glycosyl hydrolase 72 family.</text>
</comment>
<evidence type="ECO:0000256" key="8">
    <source>
        <dbReference type="RuleBase" id="RU361209"/>
    </source>
</evidence>
<dbReference type="GO" id="GO:0098552">
    <property type="term" value="C:side of membrane"/>
    <property type="evidence" value="ECO:0007669"/>
    <property type="project" value="UniProtKB-KW"/>
</dbReference>
<dbReference type="Gene3D" id="3.20.20.80">
    <property type="entry name" value="Glycosidases"/>
    <property type="match status" value="1"/>
</dbReference>
<feature type="domain" description="X8" evidence="9">
    <location>
        <begin position="381"/>
        <end position="469"/>
    </location>
</feature>